<proteinExistence type="predicted"/>
<evidence type="ECO:0000313" key="2">
    <source>
        <dbReference type="EMBL" id="VFJ73216.1"/>
    </source>
</evidence>
<accession>A0A450TW37</accession>
<dbReference type="EMBL" id="CAADFE010000047">
    <property type="protein sequence ID" value="VFJ73216.1"/>
    <property type="molecule type" value="Genomic_DNA"/>
</dbReference>
<sequence>MCNLLSNEDLPLPIDNDDRRSQDRENQSEIFPWLYGWAHCPQSRFAFCVNKSRHLYATEALGSFLQRTVDGNSRRRHRGFLPLPAPSRFVELQSQVGTTRHRRQAGPCGSIQTKRRPVHRGVDGAGDTPYPFGPCGGKQLYLAYSRWCRANGVRYPRNAIQFLNRVGKMPGWLCSKDARFRIWDNTHYTGPRTQMRFVIPDQTQLALNKCGRPPGKDDLEWLTDCYVEFNRMLGKEANG</sequence>
<organism evidence="2">
    <name type="scientific">Candidatus Kentrum sp. FW</name>
    <dbReference type="NCBI Taxonomy" id="2126338"/>
    <lineage>
        <taxon>Bacteria</taxon>
        <taxon>Pseudomonadati</taxon>
        <taxon>Pseudomonadota</taxon>
        <taxon>Gammaproteobacteria</taxon>
        <taxon>Candidatus Kentrum</taxon>
    </lineage>
</organism>
<evidence type="ECO:0000256" key="1">
    <source>
        <dbReference type="SAM" id="MobiDB-lite"/>
    </source>
</evidence>
<reference evidence="2" key="1">
    <citation type="submission" date="2019-02" db="EMBL/GenBank/DDBJ databases">
        <authorList>
            <person name="Gruber-Vodicka R. H."/>
            <person name="Seah K. B. B."/>
        </authorList>
    </citation>
    <scope>NUCLEOTIDE SEQUENCE</scope>
    <source>
        <strain evidence="2">BECK_BZ131</strain>
    </source>
</reference>
<dbReference type="AlphaFoldDB" id="A0A450TW37"/>
<gene>
    <name evidence="2" type="ORF">BECKFW1821C_GA0114237_104711</name>
</gene>
<feature type="region of interest" description="Disordered" evidence="1">
    <location>
        <begin position="98"/>
        <end position="125"/>
    </location>
</feature>
<protein>
    <submittedName>
        <fullName evidence="2">Uncharacterized protein</fullName>
    </submittedName>
</protein>
<name>A0A450TW37_9GAMM</name>